<organism evidence="6 7">
    <name type="scientific">Methanolobus zinderi</name>
    <dbReference type="NCBI Taxonomy" id="536044"/>
    <lineage>
        <taxon>Archaea</taxon>
        <taxon>Methanobacteriati</taxon>
        <taxon>Methanobacteriota</taxon>
        <taxon>Stenosarchaea group</taxon>
        <taxon>Methanomicrobia</taxon>
        <taxon>Methanosarcinales</taxon>
        <taxon>Methanosarcinaceae</taxon>
        <taxon>Methanolobus</taxon>
    </lineage>
</organism>
<dbReference type="KEGG" id="mzi:HWN40_11225"/>
<dbReference type="Proteomes" id="UP000509594">
    <property type="component" value="Chromosome"/>
</dbReference>
<accession>A0A7D5I6N0</accession>
<evidence type="ECO:0000256" key="1">
    <source>
        <dbReference type="ARBA" id="ARBA00004496"/>
    </source>
</evidence>
<comment type="subunit">
    <text evidence="5">Part of the signal recognition particle protein translocation system, which is composed of SRP and FtsY. Archaeal SRP consists of a 7S RNA molecule of 300 nucleotides and two protein subunits: SRP54 and SRP19.</text>
</comment>
<protein>
    <recommendedName>
        <fullName evidence="5">Signal recognition particle 19 kDa protein</fullName>
        <shortName evidence="5">SRP19</shortName>
    </recommendedName>
</protein>
<dbReference type="PANTHER" id="PTHR17453">
    <property type="entry name" value="SIGNAL RECOGNITION PARTICLE 19 KD PROTEIN"/>
    <property type="match status" value="1"/>
</dbReference>
<keyword evidence="7" id="KW-1185">Reference proteome</keyword>
<dbReference type="InterPro" id="IPR036521">
    <property type="entry name" value="SRP19-like_sf"/>
</dbReference>
<evidence type="ECO:0000256" key="5">
    <source>
        <dbReference type="HAMAP-Rule" id="MF_00305"/>
    </source>
</evidence>
<dbReference type="InterPro" id="IPR002778">
    <property type="entry name" value="Signal_recog_particle_SRP19"/>
</dbReference>
<dbReference type="PANTHER" id="PTHR17453:SF0">
    <property type="entry name" value="SIGNAL RECOGNITION PARTICLE 19 KDA PROTEIN"/>
    <property type="match status" value="1"/>
</dbReference>
<reference evidence="6 7" key="1">
    <citation type="submission" date="2020-06" db="EMBL/GenBank/DDBJ databases">
        <title>Methanolobus halotolerans sp. nov., isolated from a saline lake Tus in Siberia.</title>
        <authorList>
            <person name="Shen Y."/>
            <person name="Chen S.-C."/>
            <person name="Lai M.-C."/>
            <person name="Huang H.-H."/>
            <person name="Chiu H.-H."/>
            <person name="Tang S.-L."/>
            <person name="Rogozin D.Y."/>
            <person name="Degermendzhy A.G."/>
        </authorList>
    </citation>
    <scope>NUCLEOTIDE SEQUENCE [LARGE SCALE GENOMIC DNA]</scope>
    <source>
        <strain evidence="6 7">DSM 21339</strain>
    </source>
</reference>
<evidence type="ECO:0000256" key="3">
    <source>
        <dbReference type="ARBA" id="ARBA00023135"/>
    </source>
</evidence>
<comment type="subcellular location">
    <subcellularLocation>
        <location evidence="1 5">Cytoplasm</location>
    </subcellularLocation>
</comment>
<dbReference type="GO" id="GO:0008312">
    <property type="term" value="F:7S RNA binding"/>
    <property type="evidence" value="ECO:0007669"/>
    <property type="project" value="UniProtKB-UniRule"/>
</dbReference>
<dbReference type="GO" id="GO:0048500">
    <property type="term" value="C:signal recognition particle"/>
    <property type="evidence" value="ECO:0007669"/>
    <property type="project" value="UniProtKB-UniRule"/>
</dbReference>
<dbReference type="GO" id="GO:0006617">
    <property type="term" value="P:SRP-dependent cotranslational protein targeting to membrane, signal sequence recognition"/>
    <property type="evidence" value="ECO:0007669"/>
    <property type="project" value="TreeGrafter"/>
</dbReference>
<dbReference type="OrthoDB" id="56356at2157"/>
<evidence type="ECO:0000313" key="7">
    <source>
        <dbReference type="Proteomes" id="UP000509594"/>
    </source>
</evidence>
<evidence type="ECO:0000313" key="6">
    <source>
        <dbReference type="EMBL" id="QLC51343.1"/>
    </source>
</evidence>
<dbReference type="SUPFAM" id="SSF69695">
    <property type="entry name" value="SRP19"/>
    <property type="match status" value="1"/>
</dbReference>
<dbReference type="Pfam" id="PF01922">
    <property type="entry name" value="SRP19"/>
    <property type="match status" value="1"/>
</dbReference>
<gene>
    <name evidence="5" type="primary">srp19</name>
    <name evidence="6" type="ORF">HWN40_11225</name>
</gene>
<evidence type="ECO:0000256" key="4">
    <source>
        <dbReference type="ARBA" id="ARBA00023274"/>
    </source>
</evidence>
<comment type="function">
    <text evidence="5">Involved in targeting and insertion of nascent membrane proteins into the cytoplasmic membrane. Binds directly to 7S RNA and mediates binding of the 54 kDa subunit of the SRP.</text>
</comment>
<dbReference type="InterPro" id="IPR022938">
    <property type="entry name" value="SRP19_arc-type"/>
</dbReference>
<evidence type="ECO:0000256" key="2">
    <source>
        <dbReference type="ARBA" id="ARBA00022490"/>
    </source>
</evidence>
<proteinExistence type="inferred from homology"/>
<dbReference type="GeneID" id="55822254"/>
<name>A0A7D5I6N0_9EURY</name>
<dbReference type="EMBL" id="CP058215">
    <property type="protein sequence ID" value="QLC51343.1"/>
    <property type="molecule type" value="Genomic_DNA"/>
</dbReference>
<dbReference type="AlphaFoldDB" id="A0A7D5I6N0"/>
<keyword evidence="4 5" id="KW-0687">Ribonucleoprotein</keyword>
<dbReference type="NCBIfam" id="NF001973">
    <property type="entry name" value="PRK00754.1"/>
    <property type="match status" value="1"/>
</dbReference>
<keyword evidence="2 5" id="KW-0963">Cytoplasm</keyword>
<keyword evidence="3 5" id="KW-0733">Signal recognition particle</keyword>
<dbReference type="HAMAP" id="MF_00305">
    <property type="entry name" value="SRP19"/>
    <property type="match status" value="1"/>
</dbReference>
<comment type="similarity">
    <text evidence="5">Belongs to the SRP19 family.</text>
</comment>
<dbReference type="RefSeq" id="WP_176966397.1">
    <property type="nucleotide sequence ID" value="NZ_CP058215.1"/>
</dbReference>
<sequence>MKEKGKLVIWPAYIDRNKSRSKGRIISRKTSIKEPTVKEINLAAEKLGLNPEIEADKAYPKSWWESSGRVLIDDTAPKTVLSRKISSKIKEIRGQ</sequence>
<keyword evidence="5" id="KW-0694">RNA-binding</keyword>
<dbReference type="Gene3D" id="3.30.56.30">
    <property type="entry name" value="Signal recognition particle, SRP19-like subunit"/>
    <property type="match status" value="1"/>
</dbReference>